<dbReference type="Proteomes" id="UP000182284">
    <property type="component" value="Unassembled WGS sequence"/>
</dbReference>
<dbReference type="PROSITE" id="PS51257">
    <property type="entry name" value="PROKAR_LIPOPROTEIN"/>
    <property type="match status" value="1"/>
</dbReference>
<dbReference type="SUPFAM" id="SSF48452">
    <property type="entry name" value="TPR-like"/>
    <property type="match status" value="1"/>
</dbReference>
<dbReference type="AlphaFoldDB" id="A0A1G7NLK4"/>
<evidence type="ECO:0000313" key="2">
    <source>
        <dbReference type="EMBL" id="SDF74938.1"/>
    </source>
</evidence>
<dbReference type="Pfam" id="PF13432">
    <property type="entry name" value="TPR_16"/>
    <property type="match status" value="1"/>
</dbReference>
<dbReference type="PROSITE" id="PS50005">
    <property type="entry name" value="TPR"/>
    <property type="match status" value="1"/>
</dbReference>
<organism evidence="2 3">
    <name type="scientific">Celeribacter baekdonensis</name>
    <dbReference type="NCBI Taxonomy" id="875171"/>
    <lineage>
        <taxon>Bacteria</taxon>
        <taxon>Pseudomonadati</taxon>
        <taxon>Pseudomonadota</taxon>
        <taxon>Alphaproteobacteria</taxon>
        <taxon>Rhodobacterales</taxon>
        <taxon>Roseobacteraceae</taxon>
        <taxon>Celeribacter</taxon>
    </lineage>
</organism>
<sequence length="291" mass="31782">MNTIFNRNICVISLAVVGSLALSACQKPFGGDVRRADTSVNAIDGTGLSDIMLNAADPNEAVSYFMRASSENPDRIDLQRGLAMSFVRAGQNEAAVKTWGTLITHKESTLNDRVDYADALIRTGDWKGAEAQLDSVPPTHETYKRYRLEAMVADSNQEWKNADSFYQTAVGLTTKPSGVLNNWGYSKLTRGDYKEAEKLFAQAITYDPSLFTAKNNLILARGAQGKYDLPVMEATQVERAQLLYTLGLAAVKAGDVTIGKGLIKEAIDTHPQHFEAAVRSLRALESNVSNL</sequence>
<protein>
    <submittedName>
        <fullName evidence="2">Flp pilus assembly protein TadD, contains TPR repeats</fullName>
    </submittedName>
</protein>
<gene>
    <name evidence="2" type="ORF">SAMN04488117_1079</name>
</gene>
<evidence type="ECO:0000313" key="3">
    <source>
        <dbReference type="Proteomes" id="UP000182284"/>
    </source>
</evidence>
<keyword evidence="1" id="KW-0802">TPR repeat</keyword>
<dbReference type="Gene3D" id="1.25.40.10">
    <property type="entry name" value="Tetratricopeptide repeat domain"/>
    <property type="match status" value="1"/>
</dbReference>
<reference evidence="2 3" key="1">
    <citation type="submission" date="2016-10" db="EMBL/GenBank/DDBJ databases">
        <authorList>
            <person name="de Groot N.N."/>
        </authorList>
    </citation>
    <scope>NUCLEOTIDE SEQUENCE [LARGE SCALE GENOMIC DNA]</scope>
    <source>
        <strain evidence="2 3">DSM 27375</strain>
    </source>
</reference>
<dbReference type="SMART" id="SM00028">
    <property type="entry name" value="TPR"/>
    <property type="match status" value="3"/>
</dbReference>
<dbReference type="OrthoDB" id="7819234at2"/>
<accession>A0A1G7NLK4</accession>
<dbReference type="EMBL" id="FNBL01000007">
    <property type="protein sequence ID" value="SDF74938.1"/>
    <property type="molecule type" value="Genomic_DNA"/>
</dbReference>
<proteinExistence type="predicted"/>
<dbReference type="RefSeq" id="WP_074645483.1">
    <property type="nucleotide sequence ID" value="NZ_FNBL01000007.1"/>
</dbReference>
<evidence type="ECO:0000256" key="1">
    <source>
        <dbReference type="PROSITE-ProRule" id="PRU00339"/>
    </source>
</evidence>
<feature type="repeat" description="TPR" evidence="1">
    <location>
        <begin position="177"/>
        <end position="210"/>
    </location>
</feature>
<dbReference type="InterPro" id="IPR019734">
    <property type="entry name" value="TPR_rpt"/>
</dbReference>
<name>A0A1G7NLK4_9RHOB</name>
<dbReference type="InterPro" id="IPR011990">
    <property type="entry name" value="TPR-like_helical_dom_sf"/>
</dbReference>